<evidence type="ECO:0000313" key="1">
    <source>
        <dbReference type="EMBL" id="GAA2482235.1"/>
    </source>
</evidence>
<protein>
    <submittedName>
        <fullName evidence="1">Uncharacterized protein</fullName>
    </submittedName>
</protein>
<dbReference type="EMBL" id="BAAATA010000008">
    <property type="protein sequence ID" value="GAA2482235.1"/>
    <property type="molecule type" value="Genomic_DNA"/>
</dbReference>
<proteinExistence type="predicted"/>
<comment type="caution">
    <text evidence="1">The sequence shown here is derived from an EMBL/GenBank/DDBJ whole genome shotgun (WGS) entry which is preliminary data.</text>
</comment>
<organism evidence="1 2">
    <name type="scientific">Streptomyces thermolineatus</name>
    <dbReference type="NCBI Taxonomy" id="44033"/>
    <lineage>
        <taxon>Bacteria</taxon>
        <taxon>Bacillati</taxon>
        <taxon>Actinomycetota</taxon>
        <taxon>Actinomycetes</taxon>
        <taxon>Kitasatosporales</taxon>
        <taxon>Streptomycetaceae</taxon>
        <taxon>Streptomyces</taxon>
    </lineage>
</organism>
<keyword evidence="2" id="KW-1185">Reference proteome</keyword>
<evidence type="ECO:0000313" key="2">
    <source>
        <dbReference type="Proteomes" id="UP001501358"/>
    </source>
</evidence>
<sequence>MLSVAAWDVSVLVAAEAWEATAGEIASAPASSAGPNALSRRLLLGVRRSADMGAVPFIERVGTMGRTAHPHAFHVSWWD</sequence>
<reference evidence="2" key="1">
    <citation type="journal article" date="2019" name="Int. J. Syst. Evol. Microbiol.">
        <title>The Global Catalogue of Microorganisms (GCM) 10K type strain sequencing project: providing services to taxonomists for standard genome sequencing and annotation.</title>
        <authorList>
            <consortium name="The Broad Institute Genomics Platform"/>
            <consortium name="The Broad Institute Genome Sequencing Center for Infectious Disease"/>
            <person name="Wu L."/>
            <person name="Ma J."/>
        </authorList>
    </citation>
    <scope>NUCLEOTIDE SEQUENCE [LARGE SCALE GENOMIC DNA]</scope>
    <source>
        <strain evidence="2">JCM 6307</strain>
    </source>
</reference>
<dbReference type="Proteomes" id="UP001501358">
    <property type="component" value="Unassembled WGS sequence"/>
</dbReference>
<gene>
    <name evidence="1" type="ORF">GCM10010406_18100</name>
</gene>
<name>A0ABP5YMK0_9ACTN</name>
<accession>A0ABP5YMK0</accession>